<dbReference type="Gene3D" id="3.30.540.10">
    <property type="entry name" value="Fructose-1,6-Bisphosphatase, subunit A, domain 1"/>
    <property type="match status" value="1"/>
</dbReference>
<dbReference type="EMBL" id="SORZ01000001">
    <property type="protein sequence ID" value="TPW35531.1"/>
    <property type="molecule type" value="Genomic_DNA"/>
</dbReference>
<dbReference type="GO" id="GO:0016791">
    <property type="term" value="F:phosphatase activity"/>
    <property type="evidence" value="ECO:0007669"/>
    <property type="project" value="UniProtKB-ARBA"/>
</dbReference>
<evidence type="ECO:0000313" key="8">
    <source>
        <dbReference type="Proteomes" id="UP000315037"/>
    </source>
</evidence>
<dbReference type="InterPro" id="IPR000760">
    <property type="entry name" value="Inositol_monophosphatase-like"/>
</dbReference>
<gene>
    <name evidence="7" type="ORF">E3202_00705</name>
</gene>
<keyword evidence="4" id="KW-0378">Hydrolase</keyword>
<dbReference type="PANTHER" id="PTHR43200">
    <property type="entry name" value="PHOSPHATASE"/>
    <property type="match status" value="1"/>
</dbReference>
<feature type="binding site" evidence="6">
    <location>
        <position position="105"/>
    </location>
    <ligand>
        <name>Mg(2+)</name>
        <dbReference type="ChEBI" id="CHEBI:18420"/>
        <label>1</label>
        <note>catalytic</note>
    </ligand>
</feature>
<evidence type="ECO:0000256" key="5">
    <source>
        <dbReference type="ARBA" id="ARBA00022842"/>
    </source>
</evidence>
<dbReference type="GO" id="GO:0000105">
    <property type="term" value="P:L-histidine biosynthetic process"/>
    <property type="evidence" value="ECO:0007669"/>
    <property type="project" value="TreeGrafter"/>
</dbReference>
<dbReference type="GO" id="GO:0046872">
    <property type="term" value="F:metal ion binding"/>
    <property type="evidence" value="ECO:0007669"/>
    <property type="project" value="UniProtKB-KW"/>
</dbReference>
<dbReference type="PRINTS" id="PR00377">
    <property type="entry name" value="IMPHPHTASES"/>
</dbReference>
<evidence type="ECO:0000256" key="6">
    <source>
        <dbReference type="PIRSR" id="PIRSR600760-2"/>
    </source>
</evidence>
<name>A0A506UQ69_9PROT</name>
<dbReference type="PANTHER" id="PTHR43200:SF6">
    <property type="entry name" value="3'(2'),5'-BISPHOSPHATE NUCLEOTIDASE"/>
    <property type="match status" value="1"/>
</dbReference>
<comment type="cofactor">
    <cofactor evidence="1 6">
        <name>Mg(2+)</name>
        <dbReference type="ChEBI" id="CHEBI:18420"/>
    </cofactor>
</comment>
<feature type="binding site" evidence="6">
    <location>
        <position position="81"/>
    </location>
    <ligand>
        <name>Mg(2+)</name>
        <dbReference type="ChEBI" id="CHEBI:18420"/>
        <label>1</label>
        <note>catalytic</note>
    </ligand>
</feature>
<dbReference type="InterPro" id="IPR020583">
    <property type="entry name" value="Inositol_monoP_metal-BS"/>
</dbReference>
<dbReference type="Proteomes" id="UP000315037">
    <property type="component" value="Unassembled WGS sequence"/>
</dbReference>
<comment type="similarity">
    <text evidence="2">Belongs to the inositol monophosphatase superfamily.</text>
</comment>
<dbReference type="Pfam" id="PF00459">
    <property type="entry name" value="Inositol_P"/>
    <property type="match status" value="1"/>
</dbReference>
<dbReference type="CDD" id="cd01641">
    <property type="entry name" value="Bacterial_IMPase_like_1"/>
    <property type="match status" value="1"/>
</dbReference>
<comment type="caution">
    <text evidence="7">The sequence shown here is derived from an EMBL/GenBank/DDBJ whole genome shotgun (WGS) entry which is preliminary data.</text>
</comment>
<dbReference type="InterPro" id="IPR051090">
    <property type="entry name" value="Inositol_monoP_superfamily"/>
</dbReference>
<keyword evidence="5 6" id="KW-0460">Magnesium</keyword>
<feature type="binding site" evidence="6">
    <location>
        <position position="103"/>
    </location>
    <ligand>
        <name>Mg(2+)</name>
        <dbReference type="ChEBI" id="CHEBI:18420"/>
        <label>1</label>
        <note>catalytic</note>
    </ligand>
</feature>
<feature type="binding site" evidence="6">
    <location>
        <position position="106"/>
    </location>
    <ligand>
        <name>Mg(2+)</name>
        <dbReference type="ChEBI" id="CHEBI:18420"/>
        <label>1</label>
        <note>catalytic</note>
    </ligand>
</feature>
<dbReference type="PROSITE" id="PS00629">
    <property type="entry name" value="IMP_1"/>
    <property type="match status" value="1"/>
</dbReference>
<evidence type="ECO:0000256" key="4">
    <source>
        <dbReference type="ARBA" id="ARBA00022801"/>
    </source>
</evidence>
<dbReference type="RefSeq" id="WP_165600038.1">
    <property type="nucleotide sequence ID" value="NZ_SORZ01000001.1"/>
</dbReference>
<keyword evidence="8" id="KW-1185">Reference proteome</keyword>
<dbReference type="Gene3D" id="3.40.190.80">
    <property type="match status" value="1"/>
</dbReference>
<feature type="binding site" evidence="6">
    <location>
        <position position="230"/>
    </location>
    <ligand>
        <name>Mg(2+)</name>
        <dbReference type="ChEBI" id="CHEBI:18420"/>
        <label>1</label>
        <note>catalytic</note>
    </ligand>
</feature>
<proteinExistence type="inferred from homology"/>
<protein>
    <submittedName>
        <fullName evidence="7">Inositol monophosphatase family protein</fullName>
    </submittedName>
</protein>
<dbReference type="AlphaFoldDB" id="A0A506UQ69"/>
<evidence type="ECO:0000256" key="2">
    <source>
        <dbReference type="ARBA" id="ARBA00009759"/>
    </source>
</evidence>
<organism evidence="7 8">
    <name type="scientific">Oecophyllibacter saccharovorans</name>
    <dbReference type="NCBI Taxonomy" id="2558360"/>
    <lineage>
        <taxon>Bacteria</taxon>
        <taxon>Pseudomonadati</taxon>
        <taxon>Pseudomonadota</taxon>
        <taxon>Alphaproteobacteria</taxon>
        <taxon>Acetobacterales</taxon>
        <taxon>Acetobacteraceae</taxon>
        <taxon>Oecophyllibacter</taxon>
    </lineage>
</organism>
<evidence type="ECO:0000256" key="1">
    <source>
        <dbReference type="ARBA" id="ARBA00001946"/>
    </source>
</evidence>
<sequence length="282" mass="30790">MAPVQPAARSSEVPADLAAELAFAERCAELARETVRLHFRQVLQVNTKADASPVTVADQLAEQEMRRLISQSFPHHGILGEEEGPTGRTEAELTATEWLWVLDPIDGTRAFVTGRPTFCTLISLFHRGVPVLGVIDQPITRERWIGVRGQPTRYVAELPGRPGTRQSVTLETAELSCTAPEIIRPERQADFRRLAGRVNRVSWGGDAYAYGLLALGQIDLIAEDTLKPWDWGALVPVIEGAGGTITDWQGRPLSLQSDGSVLASANRPLACEARALLNISRS</sequence>
<keyword evidence="3 6" id="KW-0479">Metal-binding</keyword>
<evidence type="ECO:0000313" key="7">
    <source>
        <dbReference type="EMBL" id="TPW35531.1"/>
    </source>
</evidence>
<reference evidence="7 8" key="1">
    <citation type="submission" date="2019-03" db="EMBL/GenBank/DDBJ databases">
        <title>The complete genome sequence of Neokomagataea sp. Jb2 NBRC113641.</title>
        <authorList>
            <person name="Chua K.-O."/>
            <person name="Chan K.-G."/>
            <person name="See-Too W.-S."/>
        </authorList>
    </citation>
    <scope>NUCLEOTIDE SEQUENCE [LARGE SCALE GENOMIC DNA]</scope>
    <source>
        <strain evidence="7 8">Jb2</strain>
    </source>
</reference>
<accession>A0A506UQ69</accession>
<dbReference type="SUPFAM" id="SSF56655">
    <property type="entry name" value="Carbohydrate phosphatase"/>
    <property type="match status" value="1"/>
</dbReference>
<evidence type="ECO:0000256" key="3">
    <source>
        <dbReference type="ARBA" id="ARBA00022723"/>
    </source>
</evidence>